<gene>
    <name evidence="1" type="ORF">SLS60_002554</name>
</gene>
<name>A0ABR3RT97_9PLEO</name>
<dbReference type="Gene3D" id="3.40.50.720">
    <property type="entry name" value="NAD(P)-binding Rossmann-like Domain"/>
    <property type="match status" value="1"/>
</dbReference>
<dbReference type="EMBL" id="JAKJXO020000003">
    <property type="protein sequence ID" value="KAL1607620.1"/>
    <property type="molecule type" value="Genomic_DNA"/>
</dbReference>
<organism evidence="1 2">
    <name type="scientific">Paraconiothyrium brasiliense</name>
    <dbReference type="NCBI Taxonomy" id="300254"/>
    <lineage>
        <taxon>Eukaryota</taxon>
        <taxon>Fungi</taxon>
        <taxon>Dikarya</taxon>
        <taxon>Ascomycota</taxon>
        <taxon>Pezizomycotina</taxon>
        <taxon>Dothideomycetes</taxon>
        <taxon>Pleosporomycetidae</taxon>
        <taxon>Pleosporales</taxon>
        <taxon>Massarineae</taxon>
        <taxon>Didymosphaeriaceae</taxon>
        <taxon>Paraconiothyrium</taxon>
    </lineage>
</organism>
<proteinExistence type="predicted"/>
<dbReference type="InterPro" id="IPR002347">
    <property type="entry name" value="SDR_fam"/>
</dbReference>
<sequence>MADSDWGSGAAPSFTKIIFSNVHPAIDPGNAIIPTGFLVYVVGASRGIGAGIATSYAKAGASLIMLAGRRTSGLEAVAQQCKQIGKAKDIQILVARCDLTIPSDIESLAVQTRGNSS</sequence>
<evidence type="ECO:0000313" key="2">
    <source>
        <dbReference type="Proteomes" id="UP001521785"/>
    </source>
</evidence>
<accession>A0ABR3RT97</accession>
<dbReference type="PANTHER" id="PTHR43975">
    <property type="entry name" value="ZGC:101858"/>
    <property type="match status" value="1"/>
</dbReference>
<comment type="caution">
    <text evidence="1">The sequence shown here is derived from an EMBL/GenBank/DDBJ whole genome shotgun (WGS) entry which is preliminary data.</text>
</comment>
<reference evidence="1 2" key="1">
    <citation type="submission" date="2024-02" db="EMBL/GenBank/DDBJ databases">
        <title>De novo assembly and annotation of 12 fungi associated with fruit tree decline syndrome in Ontario, Canada.</title>
        <authorList>
            <person name="Sulman M."/>
            <person name="Ellouze W."/>
            <person name="Ilyukhin E."/>
        </authorList>
    </citation>
    <scope>NUCLEOTIDE SEQUENCE [LARGE SCALE GENOMIC DNA]</scope>
    <source>
        <strain evidence="1 2">M42-189</strain>
    </source>
</reference>
<dbReference type="PANTHER" id="PTHR43975:SF2">
    <property type="entry name" value="EG:BACR7A4.14 PROTEIN-RELATED"/>
    <property type="match status" value="1"/>
</dbReference>
<keyword evidence="2" id="KW-1185">Reference proteome</keyword>
<dbReference type="InterPro" id="IPR036291">
    <property type="entry name" value="NAD(P)-bd_dom_sf"/>
</dbReference>
<evidence type="ECO:0000313" key="1">
    <source>
        <dbReference type="EMBL" id="KAL1607620.1"/>
    </source>
</evidence>
<dbReference type="SUPFAM" id="SSF51735">
    <property type="entry name" value="NAD(P)-binding Rossmann-fold domains"/>
    <property type="match status" value="1"/>
</dbReference>
<dbReference type="Pfam" id="PF00106">
    <property type="entry name" value="adh_short"/>
    <property type="match status" value="1"/>
</dbReference>
<protein>
    <submittedName>
        <fullName evidence="1">Uncharacterized protein</fullName>
    </submittedName>
</protein>
<dbReference type="Proteomes" id="UP001521785">
    <property type="component" value="Unassembled WGS sequence"/>
</dbReference>